<dbReference type="InterPro" id="IPR040314">
    <property type="entry name" value="DOP1"/>
</dbReference>
<dbReference type="InterPro" id="IPR056457">
    <property type="entry name" value="DOP1_C"/>
</dbReference>
<comment type="caution">
    <text evidence="6">The sequence shown here is derived from an EMBL/GenBank/DDBJ whole genome shotgun (WGS) entry which is preliminary data.</text>
</comment>
<gene>
    <name evidence="6" type="ORF">OJ252_274</name>
</gene>
<evidence type="ECO:0000256" key="1">
    <source>
        <dbReference type="ARBA" id="ARBA00022448"/>
    </source>
</evidence>
<evidence type="ECO:0000256" key="2">
    <source>
        <dbReference type="ARBA" id="ARBA00022927"/>
    </source>
</evidence>
<dbReference type="PANTHER" id="PTHR14042">
    <property type="entry name" value="DOPEY-RELATED"/>
    <property type="match status" value="1"/>
</dbReference>
<reference evidence="6" key="1">
    <citation type="submission" date="2022-10" db="EMBL/GenBank/DDBJ databases">
        <title>Adaptive evolution leads to modifications in subtelomeric GC content in a zoonotic Cryptosporidium species.</title>
        <authorList>
            <person name="Li J."/>
            <person name="Feng Y."/>
            <person name="Xiao L."/>
        </authorList>
    </citation>
    <scope>NUCLEOTIDE SEQUENCE</scope>
    <source>
        <strain evidence="6">25894</strain>
    </source>
</reference>
<evidence type="ECO:0000259" key="4">
    <source>
        <dbReference type="Pfam" id="PF04118"/>
    </source>
</evidence>
<protein>
    <submittedName>
        <fullName evidence="6">Dop1p-like protein</fullName>
    </submittedName>
</protein>
<keyword evidence="2" id="KW-0653">Protein transport</keyword>
<sequence length="1967" mass="225800">MSDFSWPKSEAKRYEGEIYSILQSFEKAQEWADLSNCLQRLNRCISKEFCETPGVPLKETVSKRLAQCLNPSLPSGVHIKALETYGGIFEKIGKSELSSDLALYGSGLFPFFFHSSNQVKPIFLDIIDQYFLPLGPCLLPCLSGLLVGLLPGLEDSKSECYDRIMRTFQSISSESCVGEKNFMCTLWLVILRTSHVRYPALEVIMTRFATISISNPIDHCQKIKNLIPCNILFLKALESCIDDDNILVKRYLLDFLISHVPLSKRKYNSKENYVENILPYTSRINLLRRALRLFLLKEWSLTRRLLQWIMNDKYVGSEEKIEETIDMSIVNILNTAIIEELVLATSSLEICCADLENSMGFARYPLSRISRDFSIQQSYITTTPSNIIQPIKMINAFFEECTSYANLIAPKVLIPIFIYSRESTIKLPEIKDFIVSECKLLLISSKLTPSTFLDIINSSLVDNDAEETTSDVNNKASIVINPGVSLLKEIILFYVDNFLLTYDGEDKEDFMESFFIRLFDNLMKIVIETEFKNNMLVFTRLCTFTVNHLKIIAEKRGYLRVQESVSILKLFMEFLSSSLSENVFSIEEIAIRDQLYEILSSLFDIEAYKEILLNKTEMTCSTPFEHFSIPLWLYKLYNRITEPNFPEYLHIKLESHHIEDVFKCIKIIIEILFNSQLFFREETIPYCWIGCTSKITGILWNFLDSDLYKFHEAAVHLLIDLEKWVQNNFSRISSYVNAFNHPKIIRGNSILNELFINHLSTLEIDLKVINIKKLSVFMKYSTDSLYKIPPEVTFLILEGLDSNSIQLRSSCSIWVIQAMETPKLILDHLLHDLSGFEIILLMCNKLHYNEELDFARIVYSLERTIALISMEDIDIIQLLFETKVDQSIVPINIQYDIVNYFDAFVLICVALFTTEIPKSGDLRVECTAVNSLNFILSKSLNNSYNLSRRSFNFEYKLLNVILYITSPILESLQESIAAKKYPIQGPIIQLLNTMLLTQKKFINITDDLASKYPLISTNNQLFSIILRGIQQMPNITYGEKVELGERDCLIYSNNVSSISSYSSLIKPYIDFSLLIFEDLDQETLIQNVKSIIFCLSMELVVSLTKRSCTAIIQYLDSILKILTSVIGISPTSNVLCESKSNGLQSNSGFIYSLFGTQKTYQSKNYNIGINSITTIPKLLNYPLETTIKSITNTSKSKIINNTILILFGTLIETINFIHEDDLLGGTLKVEVIYPRILHYIDSIAFIIAWNASDAFIFSGIVCWSHVNNHLMYNKVDSTLNNMETNTGLRNTSIISIFQLSSIREFVNPASIFSVVGDYLSYFWLNSNNFGALSDLKHSHFIEGQNSDIPNYLIFFSKIALEKELVHNYKLWKESLVYHFLYTVLVTSSFCSGPNDFLCLWEVISALLNIFLQNPKQPKSILWFATILSTLDACMASSREVPASFFLDKRLINIFEDKKMVKNLNNLIYMVLYLVHENFSSKVAGAVPPSQFDKFPPLPPSIEAIIQSIEFDFIHESRSSFVDINVQPNNPKSIVSDDPSLLFSYYSMGFLIMYNTEIAFHTNNKRLFLRNIWGSCIVKSLDWAFQPLIKRNNNVANMIHKYFLLLHIDTFPFRIFPEYLSGIKKPVIEALNSPNFFCIDRRTFRCWTSIVSKLVSYDTTSLSAVGRSNILETYVSLQSMGIFSTRVAELQNRCNYIKRIAFLIFSCPQNTFQQQLSLILEKLVENLKLAPEYSTDSDSNTHIHFVYLAEQVMLCLRVLLLKVNYQSLMPLWPIVLAELIKIFSSKSHQKLKISAMKFVDLASLLDIPEFHLYQWIFVTDFFNTSDSEAEDSKNNKLDKDSLFSPFCNVSDSGDSMDGSVLGIGMETLDESFKSNQLKFPLIQSRNRMETNEDFVEMALQLNKNCLLNSVKSSKMDCEKLIQSIENDFLDFPDNLLDWSHGCDLSYLNRMISNQKSYLKRSCSKFSNI</sequence>
<dbReference type="InterPro" id="IPR007249">
    <property type="entry name" value="DOP1_N"/>
</dbReference>
<name>A0ABQ8PBR4_9CRYT</name>
<feature type="domain" description="DOP1-like C-terminal" evidence="5">
    <location>
        <begin position="1623"/>
        <end position="1826"/>
    </location>
</feature>
<evidence type="ECO:0000259" key="5">
    <source>
        <dbReference type="Pfam" id="PF24598"/>
    </source>
</evidence>
<dbReference type="Proteomes" id="UP001071777">
    <property type="component" value="Unassembled WGS sequence"/>
</dbReference>
<dbReference type="PANTHER" id="PTHR14042:SF24">
    <property type="entry name" value="PROTEIN DOPEY-1 HOMOLOG"/>
    <property type="match status" value="1"/>
</dbReference>
<evidence type="ECO:0000313" key="7">
    <source>
        <dbReference type="Proteomes" id="UP001071777"/>
    </source>
</evidence>
<keyword evidence="7" id="KW-1185">Reference proteome</keyword>
<evidence type="ECO:0000313" key="6">
    <source>
        <dbReference type="EMBL" id="KAJ1615290.1"/>
    </source>
</evidence>
<feature type="domain" description="DOP1 N-terminal" evidence="4">
    <location>
        <begin position="9"/>
        <end position="312"/>
    </location>
</feature>
<proteinExistence type="inferred from homology"/>
<comment type="similarity">
    <text evidence="3">Belongs to the DOP1 family.</text>
</comment>
<dbReference type="Pfam" id="PF04118">
    <property type="entry name" value="Dopey_N"/>
    <property type="match status" value="1"/>
</dbReference>
<dbReference type="EMBL" id="JAPCXB010000008">
    <property type="protein sequence ID" value="KAJ1615290.1"/>
    <property type="molecule type" value="Genomic_DNA"/>
</dbReference>
<organism evidence="6 7">
    <name type="scientific">Cryptosporidium canis</name>
    <dbReference type="NCBI Taxonomy" id="195482"/>
    <lineage>
        <taxon>Eukaryota</taxon>
        <taxon>Sar</taxon>
        <taxon>Alveolata</taxon>
        <taxon>Apicomplexa</taxon>
        <taxon>Conoidasida</taxon>
        <taxon>Coccidia</taxon>
        <taxon>Eucoccidiorida</taxon>
        <taxon>Eimeriorina</taxon>
        <taxon>Cryptosporidiidae</taxon>
        <taxon>Cryptosporidium</taxon>
    </lineage>
</organism>
<keyword evidence="1" id="KW-0813">Transport</keyword>
<evidence type="ECO:0000256" key="3">
    <source>
        <dbReference type="ARBA" id="ARBA00046326"/>
    </source>
</evidence>
<dbReference type="Pfam" id="PF24598">
    <property type="entry name" value="DOP1_C"/>
    <property type="match status" value="1"/>
</dbReference>
<accession>A0ABQ8PBR4</accession>